<accession>A0A0W0XM47</accession>
<dbReference type="InterPro" id="IPR036770">
    <property type="entry name" value="Ankyrin_rpt-contain_sf"/>
</dbReference>
<dbReference type="PATRIC" id="fig|458.5.peg.2682"/>
<dbReference type="SUPFAM" id="SSF48403">
    <property type="entry name" value="Ankyrin repeat"/>
    <property type="match status" value="1"/>
</dbReference>
<dbReference type="NCBIfam" id="NF043022">
    <property type="entry name" value="T4SS_AnkG"/>
    <property type="match status" value="1"/>
</dbReference>
<reference evidence="3 4" key="1">
    <citation type="submission" date="2015-11" db="EMBL/GenBank/DDBJ databases">
        <title>Genomic analysis of 38 Legionella species identifies large and diverse effector repertoires.</title>
        <authorList>
            <person name="Burstein D."/>
            <person name="Amaro F."/>
            <person name="Zusman T."/>
            <person name="Lifshitz Z."/>
            <person name="Cohen O."/>
            <person name="Gilbert J.A."/>
            <person name="Pupko T."/>
            <person name="Shuman H.A."/>
            <person name="Segal G."/>
        </authorList>
    </citation>
    <scope>NUCLEOTIDE SEQUENCE [LARGE SCALE GENOMIC DNA]</scope>
    <source>
        <strain evidence="3 4">WA-270A-C2</strain>
    </source>
</reference>
<dbReference type="SMART" id="SM00248">
    <property type="entry name" value="ANK"/>
    <property type="match status" value="4"/>
</dbReference>
<comment type="caution">
    <text evidence="3">The sequence shown here is derived from an EMBL/GenBank/DDBJ whole genome shotgun (WGS) entry which is preliminary data.</text>
</comment>
<dbReference type="Pfam" id="PF12796">
    <property type="entry name" value="Ank_2"/>
    <property type="match status" value="1"/>
</dbReference>
<dbReference type="InterPro" id="IPR002110">
    <property type="entry name" value="Ankyrin_rpt"/>
</dbReference>
<evidence type="ECO:0000256" key="1">
    <source>
        <dbReference type="ARBA" id="ARBA00022737"/>
    </source>
</evidence>
<keyword evidence="4" id="KW-1185">Reference proteome</keyword>
<evidence type="ECO:0000256" key="2">
    <source>
        <dbReference type="ARBA" id="ARBA00023043"/>
    </source>
</evidence>
<proteinExistence type="predicted"/>
<evidence type="ECO:0000313" key="3">
    <source>
        <dbReference type="EMBL" id="KTD45777.1"/>
    </source>
</evidence>
<dbReference type="STRING" id="458.Lrub_2574"/>
<dbReference type="OrthoDB" id="5653232at2"/>
<dbReference type="InterPro" id="IPR050889">
    <property type="entry name" value="Dendritic_Spine_Reg/Scaffold"/>
</dbReference>
<dbReference type="RefSeq" id="WP_058532538.1">
    <property type="nucleotide sequence ID" value="NZ_CAAAIN010000004.1"/>
</dbReference>
<dbReference type="EMBL" id="LNYT01000022">
    <property type="protein sequence ID" value="KTD45777.1"/>
    <property type="molecule type" value="Genomic_DNA"/>
</dbReference>
<dbReference type="AlphaFoldDB" id="A0A0W0XM47"/>
<keyword evidence="1" id="KW-0677">Repeat</keyword>
<dbReference type="PANTHER" id="PTHR24166">
    <property type="entry name" value="ROLLING PEBBLES, ISOFORM B"/>
    <property type="match status" value="1"/>
</dbReference>
<evidence type="ECO:0000313" key="4">
    <source>
        <dbReference type="Proteomes" id="UP000054608"/>
    </source>
</evidence>
<gene>
    <name evidence="3" type="ORF">Lrub_2574</name>
</gene>
<sequence>MIYLIIFLLMCALAYLLTPLIFPGYFIKSQNHSLTNKDTLTHNDLLKLLNFFEYSPVEIDGVCHGFTLNWALAAAGKSENYFFNLLNTLRTHKAVLLDQSKSISEKVKNHQTLNKKEIQVGELQSLLGLICLAQDPDFYHEVYNKPLAQSAINPILKMIRYQKTPEHQTVQCLYQKTVPCASKARLQEFLQQLRLLLKLEDHVAILAGSEEHSLGFRVHSKGWLFMDINNLYKQSKDYPQQILSTAVLAERLYETLFEKGNHFILSTCYIARPNAGLLHRLKKLDSMFPVTKKNMAITNSRGYGLLPIAAQSNDVPTVRELLTLDKQHAFLNKTQLKRTFFYAAAYNHTTILQMLRRKAGLDLNTPCDSDHNSMLGLACREGHTEAVIELLRDPRVDVNYINKEGCTPLMLACTSECTTTNRALFLALLERGANTLSPDGKPIMELAAFYGNQAAIDAITSHQASITPNDSASALRQCFTKAYGHFFKASSPSKPQITSSLDGCSFKDSISAIDPPIPQA</sequence>
<name>A0A0W0XM47_9GAMM</name>
<organism evidence="3 4">
    <name type="scientific">Legionella rubrilucens</name>
    <dbReference type="NCBI Taxonomy" id="458"/>
    <lineage>
        <taxon>Bacteria</taxon>
        <taxon>Pseudomonadati</taxon>
        <taxon>Pseudomonadota</taxon>
        <taxon>Gammaproteobacteria</taxon>
        <taxon>Legionellales</taxon>
        <taxon>Legionellaceae</taxon>
        <taxon>Legionella</taxon>
    </lineage>
</organism>
<keyword evidence="2" id="KW-0040">ANK repeat</keyword>
<dbReference type="PANTHER" id="PTHR24166:SF48">
    <property type="entry name" value="PROTEIN VAPYRIN"/>
    <property type="match status" value="1"/>
</dbReference>
<dbReference type="Proteomes" id="UP000054608">
    <property type="component" value="Unassembled WGS sequence"/>
</dbReference>
<protein>
    <submittedName>
        <fullName evidence="3">Ankyrin repeat-containing protein</fullName>
    </submittedName>
</protein>
<dbReference type="Gene3D" id="1.25.40.20">
    <property type="entry name" value="Ankyrin repeat-containing domain"/>
    <property type="match status" value="1"/>
</dbReference>